<dbReference type="PROSITE" id="PS51257">
    <property type="entry name" value="PROKAR_LIPOPROTEIN"/>
    <property type="match status" value="1"/>
</dbReference>
<name>A0ABW7F341_9BURK</name>
<dbReference type="Proteomes" id="UP001606210">
    <property type="component" value="Unassembled WGS sequence"/>
</dbReference>
<evidence type="ECO:0000313" key="3">
    <source>
        <dbReference type="Proteomes" id="UP001606210"/>
    </source>
</evidence>
<sequence>MSLRHILIGAVALACSAAAQAGLVSYSFVAVGFDAAAGGTLTGSLVVDMDAADSDAQLTRGAYDSGAKLSGSVSGGVQDGKAYSNENKRIFVDADMDSIYSFIDLNDPWPVFQLSLQAAPGVDALTTGAMPYLYLEDFPARHEIRFQMPGEAQYRYEITSLTSRDLPPRDGAHELPLPGTAPLVMAGLLGLGWARRRAATQLP</sequence>
<keyword evidence="1" id="KW-0732">Signal</keyword>
<accession>A0ABW7F341</accession>
<comment type="caution">
    <text evidence="2">The sequence shown here is derived from an EMBL/GenBank/DDBJ whole genome shotgun (WGS) entry which is preliminary data.</text>
</comment>
<evidence type="ECO:0000256" key="1">
    <source>
        <dbReference type="SAM" id="SignalP"/>
    </source>
</evidence>
<evidence type="ECO:0000313" key="2">
    <source>
        <dbReference type="EMBL" id="MFG6431059.1"/>
    </source>
</evidence>
<reference evidence="2 3" key="1">
    <citation type="submission" date="2024-08" db="EMBL/GenBank/DDBJ databases">
        <authorList>
            <person name="Lu H."/>
        </authorList>
    </citation>
    <scope>NUCLEOTIDE SEQUENCE [LARGE SCALE GENOMIC DNA]</scope>
    <source>
        <strain evidence="2 3">LYH14W</strain>
    </source>
</reference>
<feature type="chain" id="PRO_5046362831" description="PEP-CTERM sorting domain-containing protein" evidence="1">
    <location>
        <begin position="22"/>
        <end position="203"/>
    </location>
</feature>
<gene>
    <name evidence="2" type="ORF">ACG00Y_14105</name>
</gene>
<dbReference type="RefSeq" id="WP_394479826.1">
    <property type="nucleotide sequence ID" value="NZ_JBIGHV010000005.1"/>
</dbReference>
<dbReference type="EMBL" id="JBIGHV010000005">
    <property type="protein sequence ID" value="MFG6431059.1"/>
    <property type="molecule type" value="Genomic_DNA"/>
</dbReference>
<organism evidence="2 3">
    <name type="scientific">Pelomonas parva</name>
    <dbReference type="NCBI Taxonomy" id="3299032"/>
    <lineage>
        <taxon>Bacteria</taxon>
        <taxon>Pseudomonadati</taxon>
        <taxon>Pseudomonadota</taxon>
        <taxon>Betaproteobacteria</taxon>
        <taxon>Burkholderiales</taxon>
        <taxon>Sphaerotilaceae</taxon>
        <taxon>Roseateles</taxon>
    </lineage>
</organism>
<keyword evidence="3" id="KW-1185">Reference proteome</keyword>
<proteinExistence type="predicted"/>
<protein>
    <recommendedName>
        <fullName evidence="4">PEP-CTERM sorting domain-containing protein</fullName>
    </recommendedName>
</protein>
<feature type="signal peptide" evidence="1">
    <location>
        <begin position="1"/>
        <end position="21"/>
    </location>
</feature>
<evidence type="ECO:0008006" key="4">
    <source>
        <dbReference type="Google" id="ProtNLM"/>
    </source>
</evidence>